<dbReference type="InterPro" id="IPR036928">
    <property type="entry name" value="AS_sf"/>
</dbReference>
<evidence type="ECO:0000256" key="3">
    <source>
        <dbReference type="ARBA" id="ARBA00012922"/>
    </source>
</evidence>
<evidence type="ECO:0000256" key="2">
    <source>
        <dbReference type="ARBA" id="ARBA00009199"/>
    </source>
</evidence>
<comment type="caution">
    <text evidence="6">The sequence shown here is derived from an EMBL/GenBank/DDBJ whole genome shotgun (WGS) entry which is preliminary data.</text>
</comment>
<dbReference type="InterPro" id="IPR000120">
    <property type="entry name" value="Amidase"/>
</dbReference>
<keyword evidence="7" id="KW-1185">Reference proteome</keyword>
<evidence type="ECO:0000259" key="5">
    <source>
        <dbReference type="Pfam" id="PF01425"/>
    </source>
</evidence>
<proteinExistence type="inferred from homology"/>
<name>L7LPJ8_9ACTN</name>
<dbReference type="Proteomes" id="UP000035083">
    <property type="component" value="Unassembled WGS sequence"/>
</dbReference>
<dbReference type="AlphaFoldDB" id="L7LPJ8"/>
<comment type="catalytic activity">
    <reaction evidence="1">
        <text>a monocarboxylic acid amide + H2O = a monocarboxylate + NH4(+)</text>
        <dbReference type="Rhea" id="RHEA:12020"/>
        <dbReference type="ChEBI" id="CHEBI:15377"/>
        <dbReference type="ChEBI" id="CHEBI:28938"/>
        <dbReference type="ChEBI" id="CHEBI:35757"/>
        <dbReference type="ChEBI" id="CHEBI:83628"/>
        <dbReference type="EC" id="3.5.1.4"/>
    </reaction>
</comment>
<evidence type="ECO:0000313" key="7">
    <source>
        <dbReference type="Proteomes" id="UP000035083"/>
    </source>
</evidence>
<dbReference type="InterPro" id="IPR023631">
    <property type="entry name" value="Amidase_dom"/>
</dbReference>
<feature type="region of interest" description="Disordered" evidence="4">
    <location>
        <begin position="121"/>
        <end position="151"/>
    </location>
</feature>
<feature type="domain" description="Amidase" evidence="5">
    <location>
        <begin position="57"/>
        <end position="454"/>
    </location>
</feature>
<evidence type="ECO:0000256" key="1">
    <source>
        <dbReference type="ARBA" id="ARBA00001311"/>
    </source>
</evidence>
<dbReference type="PANTHER" id="PTHR11895:SF7">
    <property type="entry name" value="GLUTAMYL-TRNA(GLN) AMIDOTRANSFERASE SUBUNIT A, MITOCHONDRIAL"/>
    <property type="match status" value="1"/>
</dbReference>
<protein>
    <recommendedName>
        <fullName evidence="3">amidase</fullName>
        <ecNumber evidence="3">3.5.1.4</ecNumber>
    </recommendedName>
</protein>
<evidence type="ECO:0000313" key="6">
    <source>
        <dbReference type="EMBL" id="GAC62686.1"/>
    </source>
</evidence>
<gene>
    <name evidence="6" type="ORF">GSI01S_40_00270</name>
</gene>
<organism evidence="6 7">
    <name type="scientific">Gordonia sihwensis NBRC 108236</name>
    <dbReference type="NCBI Taxonomy" id="1223544"/>
    <lineage>
        <taxon>Bacteria</taxon>
        <taxon>Bacillati</taxon>
        <taxon>Actinomycetota</taxon>
        <taxon>Actinomycetes</taxon>
        <taxon>Mycobacteriales</taxon>
        <taxon>Gordoniaceae</taxon>
        <taxon>Gordonia</taxon>
    </lineage>
</organism>
<evidence type="ECO:0000256" key="4">
    <source>
        <dbReference type="SAM" id="MobiDB-lite"/>
    </source>
</evidence>
<dbReference type="Gene3D" id="3.90.1300.10">
    <property type="entry name" value="Amidase signature (AS) domain"/>
    <property type="match status" value="1"/>
</dbReference>
<dbReference type="EMBL" id="BANU01000040">
    <property type="protein sequence ID" value="GAC62686.1"/>
    <property type="molecule type" value="Genomic_DNA"/>
</dbReference>
<dbReference type="SUPFAM" id="SSF75304">
    <property type="entry name" value="Amidase signature (AS) enzymes"/>
    <property type="match status" value="1"/>
</dbReference>
<dbReference type="Pfam" id="PF01425">
    <property type="entry name" value="Amidase"/>
    <property type="match status" value="1"/>
</dbReference>
<dbReference type="eggNOG" id="COG0154">
    <property type="taxonomic scope" value="Bacteria"/>
</dbReference>
<dbReference type="GO" id="GO:0004040">
    <property type="term" value="F:amidase activity"/>
    <property type="evidence" value="ECO:0007669"/>
    <property type="project" value="UniProtKB-EC"/>
</dbReference>
<dbReference type="PANTHER" id="PTHR11895">
    <property type="entry name" value="TRANSAMIDASE"/>
    <property type="match status" value="1"/>
</dbReference>
<dbReference type="RefSeq" id="WP_006898102.1">
    <property type="nucleotide sequence ID" value="NZ_BANU01000040.1"/>
</dbReference>
<reference evidence="6 7" key="1">
    <citation type="submission" date="2012-12" db="EMBL/GenBank/DDBJ databases">
        <title>Whole genome shotgun sequence of Gordonia sihwensis NBRC 108236.</title>
        <authorList>
            <person name="Yoshida I."/>
            <person name="Hosoyama A."/>
            <person name="Tsuchikane K."/>
            <person name="Ando Y."/>
            <person name="Baba S."/>
            <person name="Ohji S."/>
            <person name="Hamada M."/>
            <person name="Tamura T."/>
            <person name="Yamazoe A."/>
            <person name="Yamazaki S."/>
            <person name="Fujita N."/>
        </authorList>
    </citation>
    <scope>NUCLEOTIDE SEQUENCE [LARGE SCALE GENOMIC DNA]</scope>
    <source>
        <strain evidence="6 7">NBRC 108236</strain>
    </source>
</reference>
<dbReference type="EC" id="3.5.1.4" evidence="3"/>
<accession>L7LPJ8</accession>
<comment type="similarity">
    <text evidence="2">Belongs to the amidase family.</text>
</comment>
<feature type="compositionally biased region" description="Polar residues" evidence="4">
    <location>
        <begin position="125"/>
        <end position="142"/>
    </location>
</feature>
<sequence length="480" mass="50752">MHLDEYTTHDATGLAELISTGQVGADEVHAAAREALATVNDDLNAVVAGPFEEPLEYSSDGPLGGVPFVIKDLICHAAGVRTWMGTRLTGPDGVVFDHDTELMSRFRASGLATLATSTTPELGYNANTEPVTSGSTRNPWDTSRSAGGSSGGSAALVAAGAVPVAHANDGGGSTRIPAAYNGLVGFKPSRGRVSLAPDMQEALYGCAAESVVTRSVRDTATVFDTICGAAPGDKYAWSGEDYGFAGLARQDPRRLRIAVHTESWAGTYVDPEVVASVEAAVQTLQDLGHRVEVATPSFDWDQFMEAHYRYWGGFVAESIAGISAMSGLEPGPETLEAAILKGWEYGRSLTVLDMAEASAVVNTITRSVAAFYRDYDVLLTPTTNTVAPVLGHLDSDDSSLSHEEWTRRIFDTVSFTPLQNLTGTPAVSVPARPSSTGLPIGVQFAGRINEDGLLMQLAGEYERAAGWSDRRPRVHASAIS</sequence>